<evidence type="ECO:0000313" key="3">
    <source>
        <dbReference type="Proteomes" id="UP000011116"/>
    </source>
</evidence>
<dbReference type="AlphaFoldDB" id="A0A8I6XDB1"/>
<dbReference type="PANTHER" id="PTHR33026">
    <property type="entry name" value="OS06G0360600 PROTEIN"/>
    <property type="match status" value="1"/>
</dbReference>
<feature type="compositionally biased region" description="Polar residues" evidence="1">
    <location>
        <begin position="190"/>
        <end position="199"/>
    </location>
</feature>
<feature type="region of interest" description="Disordered" evidence="1">
    <location>
        <begin position="126"/>
        <end position="217"/>
    </location>
</feature>
<dbReference type="PANTHER" id="PTHR33026:SF7">
    <property type="entry name" value="OS03G0100275 PROTEIN"/>
    <property type="match status" value="1"/>
</dbReference>
<accession>A0A8I6XDB1</accession>
<reference evidence="2" key="3">
    <citation type="submission" date="2022-01" db="UniProtKB">
        <authorList>
            <consortium name="EnsemblPlants"/>
        </authorList>
    </citation>
    <scope>IDENTIFICATION</scope>
    <source>
        <strain evidence="2">subsp. vulgare</strain>
    </source>
</reference>
<reference evidence="3" key="1">
    <citation type="journal article" date="2012" name="Nature">
        <title>A physical, genetic and functional sequence assembly of the barley genome.</title>
        <authorList>
            <consortium name="The International Barley Genome Sequencing Consortium"/>
            <person name="Mayer K.F."/>
            <person name="Waugh R."/>
            <person name="Brown J.W."/>
            <person name="Schulman A."/>
            <person name="Langridge P."/>
            <person name="Platzer M."/>
            <person name="Fincher G.B."/>
            <person name="Muehlbauer G.J."/>
            <person name="Sato K."/>
            <person name="Close T.J."/>
            <person name="Wise R.P."/>
            <person name="Stein N."/>
        </authorList>
    </citation>
    <scope>NUCLEOTIDE SEQUENCE [LARGE SCALE GENOMIC DNA]</scope>
    <source>
        <strain evidence="3">cv. Morex</strain>
    </source>
</reference>
<keyword evidence="3" id="KW-1185">Reference proteome</keyword>
<dbReference type="EnsemblPlants" id="HORVU.MOREX.r3.3HG0255660.1">
    <property type="protein sequence ID" value="HORVU.MOREX.r3.3HG0255660.1"/>
    <property type="gene ID" value="HORVU.MOREX.r3.3HG0255660"/>
</dbReference>
<evidence type="ECO:0000256" key="1">
    <source>
        <dbReference type="SAM" id="MobiDB-lite"/>
    </source>
</evidence>
<sequence>MSAGLPPFTLDCPTVPRSINVFEYAKTEVEMLVSEVINFVRSGVMGMDLLETFLGRRIQPLRARDRALWHYSGPRDSTRSHHEQVSKETVAQWIKSITGPCDNTIGSKRVAPYSAENKPRKLEWINLHSPVPNGEQFDIRGESEGGRVDGDYTDDSEESEDDSDYSEEENQSPPRPKPRSKQHHDPVIVLTNTLASSSRNVKRDRAVPTDSAEKAAK</sequence>
<proteinExistence type="predicted"/>
<organism evidence="2 3">
    <name type="scientific">Hordeum vulgare subsp. vulgare</name>
    <name type="common">Domesticated barley</name>
    <dbReference type="NCBI Taxonomy" id="112509"/>
    <lineage>
        <taxon>Eukaryota</taxon>
        <taxon>Viridiplantae</taxon>
        <taxon>Streptophyta</taxon>
        <taxon>Embryophyta</taxon>
        <taxon>Tracheophyta</taxon>
        <taxon>Spermatophyta</taxon>
        <taxon>Magnoliopsida</taxon>
        <taxon>Liliopsida</taxon>
        <taxon>Poales</taxon>
        <taxon>Poaceae</taxon>
        <taxon>BOP clade</taxon>
        <taxon>Pooideae</taxon>
        <taxon>Triticodae</taxon>
        <taxon>Triticeae</taxon>
        <taxon>Hordeinae</taxon>
        <taxon>Hordeum</taxon>
    </lineage>
</organism>
<dbReference type="Gramene" id="HORVU.MOREX.r3.3HG0255660.1">
    <property type="protein sequence ID" value="HORVU.MOREX.r3.3HG0255660.1"/>
    <property type="gene ID" value="HORVU.MOREX.r3.3HG0255660"/>
</dbReference>
<name>A0A8I6XDB1_HORVV</name>
<protein>
    <submittedName>
        <fullName evidence="2">Uncharacterized protein</fullName>
    </submittedName>
</protein>
<feature type="compositionally biased region" description="Basic and acidic residues" evidence="1">
    <location>
        <begin position="137"/>
        <end position="150"/>
    </location>
</feature>
<evidence type="ECO:0000313" key="2">
    <source>
        <dbReference type="EnsemblPlants" id="HORVU.MOREX.r3.3HG0255660.1"/>
    </source>
</evidence>
<dbReference type="Proteomes" id="UP000011116">
    <property type="component" value="Chromosome 3H"/>
</dbReference>
<reference evidence="2" key="2">
    <citation type="submission" date="2020-10" db="EMBL/GenBank/DDBJ databases">
        <authorList>
            <person name="Scholz U."/>
            <person name="Mascher M."/>
            <person name="Fiebig A."/>
        </authorList>
    </citation>
    <scope>NUCLEOTIDE SEQUENCE [LARGE SCALE GENOMIC DNA]</scope>
    <source>
        <strain evidence="2">cv. Morex</strain>
    </source>
</reference>
<feature type="compositionally biased region" description="Acidic residues" evidence="1">
    <location>
        <begin position="151"/>
        <end position="170"/>
    </location>
</feature>
<feature type="compositionally biased region" description="Basic and acidic residues" evidence="1">
    <location>
        <begin position="201"/>
        <end position="217"/>
    </location>
</feature>